<accession>G3I6E5</accession>
<dbReference type="EMBL" id="JH001363">
    <property type="protein sequence ID" value="EGW12546.1"/>
    <property type="molecule type" value="Genomic_DNA"/>
</dbReference>
<feature type="region of interest" description="Disordered" evidence="1">
    <location>
        <begin position="114"/>
        <end position="142"/>
    </location>
</feature>
<feature type="compositionally biased region" description="Polar residues" evidence="1">
    <location>
        <begin position="75"/>
        <end position="92"/>
    </location>
</feature>
<dbReference type="AlphaFoldDB" id="G3I6E5"/>
<dbReference type="InParanoid" id="G3I6E5"/>
<gene>
    <name evidence="2" type="ORF">I79_019065</name>
</gene>
<dbReference type="PANTHER" id="PTHR45960:SF1">
    <property type="entry name" value="GRB2-ASSOCIATED-BINDING PROTEIN 2"/>
    <property type="match status" value="1"/>
</dbReference>
<reference evidence="3" key="1">
    <citation type="journal article" date="2011" name="Nat. Biotechnol.">
        <title>The genomic sequence of the Chinese hamster ovary (CHO)-K1 cell line.</title>
        <authorList>
            <person name="Xu X."/>
            <person name="Nagarajan H."/>
            <person name="Lewis N.E."/>
            <person name="Pan S."/>
            <person name="Cai Z."/>
            <person name="Liu X."/>
            <person name="Chen W."/>
            <person name="Xie M."/>
            <person name="Wang W."/>
            <person name="Hammond S."/>
            <person name="Andersen M.R."/>
            <person name="Neff N."/>
            <person name="Passarelli B."/>
            <person name="Koh W."/>
            <person name="Fan H.C."/>
            <person name="Wang J."/>
            <person name="Gui Y."/>
            <person name="Lee K.H."/>
            <person name="Betenbaugh M.J."/>
            <person name="Quake S.R."/>
            <person name="Famili I."/>
            <person name="Palsson B.O."/>
            <person name="Wang J."/>
        </authorList>
    </citation>
    <scope>NUCLEOTIDE SEQUENCE [LARGE SCALE GENOMIC DNA]</scope>
    <source>
        <strain evidence="3">CHO K1 cell line</strain>
    </source>
</reference>
<organism evidence="2 3">
    <name type="scientific">Cricetulus griseus</name>
    <name type="common">Chinese hamster</name>
    <name type="synonym">Cricetulus barabensis griseus</name>
    <dbReference type="NCBI Taxonomy" id="10029"/>
    <lineage>
        <taxon>Eukaryota</taxon>
        <taxon>Metazoa</taxon>
        <taxon>Chordata</taxon>
        <taxon>Craniata</taxon>
        <taxon>Vertebrata</taxon>
        <taxon>Euteleostomi</taxon>
        <taxon>Mammalia</taxon>
        <taxon>Eutheria</taxon>
        <taxon>Euarchontoglires</taxon>
        <taxon>Glires</taxon>
        <taxon>Rodentia</taxon>
        <taxon>Myomorpha</taxon>
        <taxon>Muroidea</taxon>
        <taxon>Cricetidae</taxon>
        <taxon>Cricetinae</taxon>
        <taxon>Cricetulus</taxon>
    </lineage>
</organism>
<feature type="compositionally biased region" description="Polar residues" evidence="1">
    <location>
        <begin position="114"/>
        <end position="133"/>
    </location>
</feature>
<evidence type="ECO:0000256" key="1">
    <source>
        <dbReference type="SAM" id="MobiDB-lite"/>
    </source>
</evidence>
<evidence type="ECO:0000313" key="3">
    <source>
        <dbReference type="Proteomes" id="UP000001075"/>
    </source>
</evidence>
<name>G3I6E5_CRIGR</name>
<dbReference type="Proteomes" id="UP000001075">
    <property type="component" value="Unassembled WGS sequence"/>
</dbReference>
<protein>
    <submittedName>
        <fullName evidence="2">GRB2-associated-binding protein 2</fullName>
    </submittedName>
</protein>
<dbReference type="PANTHER" id="PTHR45960">
    <property type="entry name" value="GRB2-ASSOCIATED-BINDING PROTEIN"/>
    <property type="match status" value="1"/>
</dbReference>
<dbReference type="GO" id="GO:0005068">
    <property type="term" value="F:transmembrane receptor protein tyrosine kinase adaptor activity"/>
    <property type="evidence" value="ECO:0007669"/>
    <property type="project" value="TreeGrafter"/>
</dbReference>
<proteinExistence type="predicted"/>
<dbReference type="GO" id="GO:0005737">
    <property type="term" value="C:cytoplasm"/>
    <property type="evidence" value="ECO:0007669"/>
    <property type="project" value="TreeGrafter"/>
</dbReference>
<evidence type="ECO:0000313" key="2">
    <source>
        <dbReference type="EMBL" id="EGW12546.1"/>
    </source>
</evidence>
<feature type="region of interest" description="Disordered" evidence="1">
    <location>
        <begin position="74"/>
        <end position="100"/>
    </location>
</feature>
<sequence length="142" mass="15693">MHPPMVNGNLKPGQKANPILLDLRNNELPFKSPVTKSCSSVNHNFNSSFFWNCHSISTQSMTNTDSRGIEKKYVPTQNPVYSSPVPSGTNNAAPKKSPGNVNYVPLDFQLLSQSPHYKPSKSSLTSNESTIYQSGLKKRSRP</sequence>
<dbReference type="InterPro" id="IPR046355">
    <property type="entry name" value="Gab1-4-like"/>
</dbReference>